<organism evidence="3 4">
    <name type="scientific">Aurantiacibacter atlanticus</name>
    <dbReference type="NCBI Taxonomy" id="1648404"/>
    <lineage>
        <taxon>Bacteria</taxon>
        <taxon>Pseudomonadati</taxon>
        <taxon>Pseudomonadota</taxon>
        <taxon>Alphaproteobacteria</taxon>
        <taxon>Sphingomonadales</taxon>
        <taxon>Erythrobacteraceae</taxon>
        <taxon>Aurantiacibacter</taxon>
    </lineage>
</organism>
<reference evidence="4" key="2">
    <citation type="submission" date="2015-04" db="EMBL/GenBank/DDBJ databases">
        <title>The complete genome sequence of Erythrobacter sp. s21-N3.</title>
        <authorList>
            <person name="Zhuang L."/>
            <person name="Liu Y."/>
            <person name="Shao Z."/>
        </authorList>
    </citation>
    <scope>NUCLEOTIDE SEQUENCE [LARGE SCALE GENOMIC DNA]</scope>
    <source>
        <strain evidence="4">s21-N3</strain>
    </source>
</reference>
<accession>A0A0H4VXI5</accession>
<reference evidence="3 4" key="1">
    <citation type="journal article" date="2015" name="Int. J. Syst. Evol. Microbiol.">
        <title>Erythrobacter atlanticus sp. nov., a bacterium from ocean sediment able to degrade polycyclic aromatic hydrocarbons.</title>
        <authorList>
            <person name="Zhuang L."/>
            <person name="Liu Y."/>
            <person name="Wang L."/>
            <person name="Wang W."/>
            <person name="Shao Z."/>
        </authorList>
    </citation>
    <scope>NUCLEOTIDE SEQUENCE [LARGE SCALE GENOMIC DNA]</scope>
    <source>
        <strain evidence="4">s21-N3</strain>
    </source>
</reference>
<evidence type="ECO:0000256" key="1">
    <source>
        <dbReference type="SAM" id="MobiDB-lite"/>
    </source>
</evidence>
<keyword evidence="2" id="KW-0732">Signal</keyword>
<keyword evidence="4" id="KW-1185">Reference proteome</keyword>
<proteinExistence type="predicted"/>
<name>A0A0H4VXI5_9SPHN</name>
<dbReference type="OrthoDB" id="7629232at2"/>
<dbReference type="AlphaFoldDB" id="A0A0H4VXI5"/>
<dbReference type="PATRIC" id="fig|1648404.4.peg.1448"/>
<gene>
    <name evidence="3" type="ORF">CP97_06960</name>
</gene>
<sequence length="186" mass="19740">MQLNRFRLFTTSSAIIGAMSLAACVPPSPQPTPAPTPAPPPVSTAQPVPPQVITPSFDDWLDAPQTTGDWRYSAPSGVPMAQFGPMGSTALFSMRCDQASRSVAISRSSSAQSALTMRIRTETADKDLTAGPQAGSVVTAQLSAEDAFLDAMALSKGRFAIELPGESTLYLPAWPEVSRVIEECRR</sequence>
<dbReference type="RefSeq" id="WP_048885338.1">
    <property type="nucleotide sequence ID" value="NZ_CP011310.1"/>
</dbReference>
<feature type="region of interest" description="Disordered" evidence="1">
    <location>
        <begin position="27"/>
        <end position="48"/>
    </location>
</feature>
<dbReference type="Proteomes" id="UP000059113">
    <property type="component" value="Chromosome"/>
</dbReference>
<dbReference type="STRING" id="1648404.CP97_06960"/>
<evidence type="ECO:0008006" key="5">
    <source>
        <dbReference type="Google" id="ProtNLM"/>
    </source>
</evidence>
<feature type="signal peptide" evidence="2">
    <location>
        <begin position="1"/>
        <end position="22"/>
    </location>
</feature>
<dbReference type="KEGG" id="ery:CP97_06960"/>
<feature type="chain" id="PRO_5005211266" description="Lipoprotein" evidence="2">
    <location>
        <begin position="23"/>
        <end position="186"/>
    </location>
</feature>
<evidence type="ECO:0000256" key="2">
    <source>
        <dbReference type="SAM" id="SignalP"/>
    </source>
</evidence>
<evidence type="ECO:0000313" key="3">
    <source>
        <dbReference type="EMBL" id="AKQ41818.1"/>
    </source>
</evidence>
<protein>
    <recommendedName>
        <fullName evidence="5">Lipoprotein</fullName>
    </recommendedName>
</protein>
<dbReference type="PROSITE" id="PS51257">
    <property type="entry name" value="PROKAR_LIPOPROTEIN"/>
    <property type="match status" value="1"/>
</dbReference>
<dbReference type="EMBL" id="CP011310">
    <property type="protein sequence ID" value="AKQ41818.1"/>
    <property type="molecule type" value="Genomic_DNA"/>
</dbReference>
<evidence type="ECO:0000313" key="4">
    <source>
        <dbReference type="Proteomes" id="UP000059113"/>
    </source>
</evidence>